<organism evidence="3 4">
    <name type="scientific">Kitasatospora arboriphila</name>
    <dbReference type="NCBI Taxonomy" id="258052"/>
    <lineage>
        <taxon>Bacteria</taxon>
        <taxon>Bacillati</taxon>
        <taxon>Actinomycetota</taxon>
        <taxon>Actinomycetes</taxon>
        <taxon>Kitasatosporales</taxon>
        <taxon>Streptomycetaceae</taxon>
        <taxon>Kitasatospora</taxon>
    </lineage>
</organism>
<dbReference type="InterPro" id="IPR001932">
    <property type="entry name" value="PPM-type_phosphatase-like_dom"/>
</dbReference>
<dbReference type="InterPro" id="IPR052016">
    <property type="entry name" value="Bact_Sigma-Reg"/>
</dbReference>
<keyword evidence="4" id="KW-1185">Reference proteome</keyword>
<dbReference type="PANTHER" id="PTHR43156:SF2">
    <property type="entry name" value="STAGE II SPORULATION PROTEIN E"/>
    <property type="match status" value="1"/>
</dbReference>
<protein>
    <recommendedName>
        <fullName evidence="2">PPM-type phosphatase domain-containing protein</fullName>
    </recommendedName>
</protein>
<name>A0ABN1U2I6_9ACTN</name>
<accession>A0ABN1U2I6</accession>
<dbReference type="Proteomes" id="UP001499987">
    <property type="component" value="Unassembled WGS sequence"/>
</dbReference>
<dbReference type="EMBL" id="BAAALD010000085">
    <property type="protein sequence ID" value="GAA1112256.1"/>
    <property type="molecule type" value="Genomic_DNA"/>
</dbReference>
<proteinExistence type="predicted"/>
<evidence type="ECO:0000259" key="2">
    <source>
        <dbReference type="Pfam" id="PF07228"/>
    </source>
</evidence>
<evidence type="ECO:0000313" key="4">
    <source>
        <dbReference type="Proteomes" id="UP001499987"/>
    </source>
</evidence>
<dbReference type="InterPro" id="IPR036457">
    <property type="entry name" value="PPM-type-like_dom_sf"/>
</dbReference>
<keyword evidence="1" id="KW-0378">Hydrolase</keyword>
<evidence type="ECO:0000256" key="1">
    <source>
        <dbReference type="ARBA" id="ARBA00022801"/>
    </source>
</evidence>
<gene>
    <name evidence="3" type="ORF">GCM10009663_61650</name>
</gene>
<dbReference type="PANTHER" id="PTHR43156">
    <property type="entry name" value="STAGE II SPORULATION PROTEIN E-RELATED"/>
    <property type="match status" value="1"/>
</dbReference>
<dbReference type="Gene3D" id="3.60.40.10">
    <property type="entry name" value="PPM-type phosphatase domain"/>
    <property type="match status" value="1"/>
</dbReference>
<reference evidence="3 4" key="1">
    <citation type="journal article" date="2019" name="Int. J. Syst. Evol. Microbiol.">
        <title>The Global Catalogue of Microorganisms (GCM) 10K type strain sequencing project: providing services to taxonomists for standard genome sequencing and annotation.</title>
        <authorList>
            <consortium name="The Broad Institute Genomics Platform"/>
            <consortium name="The Broad Institute Genome Sequencing Center for Infectious Disease"/>
            <person name="Wu L."/>
            <person name="Ma J."/>
        </authorList>
    </citation>
    <scope>NUCLEOTIDE SEQUENCE [LARGE SCALE GENOMIC DNA]</scope>
    <source>
        <strain evidence="3 4">JCM 13002</strain>
    </source>
</reference>
<feature type="domain" description="PPM-type phosphatase" evidence="2">
    <location>
        <begin position="2"/>
        <end position="92"/>
    </location>
</feature>
<evidence type="ECO:0000313" key="3">
    <source>
        <dbReference type="EMBL" id="GAA1112256.1"/>
    </source>
</evidence>
<dbReference type="Pfam" id="PF07228">
    <property type="entry name" value="SpoIIE"/>
    <property type="match status" value="1"/>
</dbReference>
<comment type="caution">
    <text evidence="3">The sequence shown here is derived from an EMBL/GenBank/DDBJ whole genome shotgun (WGS) entry which is preliminary data.</text>
</comment>
<sequence>MLDLEPGPLLGVDVSADYPLTTLPLPDGTLLALYTDGLVEVPGADPSRITAALADHLAAHRADGLDTLIDGLVQVGWPSGRHTDDIALLLLRAGRPPL</sequence>